<evidence type="ECO:0000313" key="1">
    <source>
        <dbReference type="EMBL" id="CAD8213194.1"/>
    </source>
</evidence>
<dbReference type="Proteomes" id="UP000689195">
    <property type="component" value="Unassembled WGS sequence"/>
</dbReference>
<dbReference type="EMBL" id="CAJJDO010000175">
    <property type="protein sequence ID" value="CAD8213194.1"/>
    <property type="molecule type" value="Genomic_DNA"/>
</dbReference>
<dbReference type="AlphaFoldDB" id="A0A8S1YPG6"/>
<accession>A0A8S1YPG6</accession>
<proteinExistence type="predicted"/>
<sequence length="83" mass="10068">MEILKCKDVIYENEEIIRFCLNQSCQNTTQYCYECLNTTNSEHHIDCIRFSKIIQFIKEFVLNYNQKKIQFYDISKNLQNISE</sequence>
<organism evidence="1 2">
    <name type="scientific">Paramecium pentaurelia</name>
    <dbReference type="NCBI Taxonomy" id="43138"/>
    <lineage>
        <taxon>Eukaryota</taxon>
        <taxon>Sar</taxon>
        <taxon>Alveolata</taxon>
        <taxon>Ciliophora</taxon>
        <taxon>Intramacronucleata</taxon>
        <taxon>Oligohymenophorea</taxon>
        <taxon>Peniculida</taxon>
        <taxon>Parameciidae</taxon>
        <taxon>Paramecium</taxon>
    </lineage>
</organism>
<evidence type="ECO:0000313" key="2">
    <source>
        <dbReference type="Proteomes" id="UP000689195"/>
    </source>
</evidence>
<reference evidence="1" key="1">
    <citation type="submission" date="2021-01" db="EMBL/GenBank/DDBJ databases">
        <authorList>
            <consortium name="Genoscope - CEA"/>
            <person name="William W."/>
        </authorList>
    </citation>
    <scope>NUCLEOTIDE SEQUENCE</scope>
</reference>
<protein>
    <submittedName>
        <fullName evidence="1">Uncharacterized protein</fullName>
    </submittedName>
</protein>
<name>A0A8S1YPG6_9CILI</name>
<keyword evidence="2" id="KW-1185">Reference proteome</keyword>
<dbReference type="OrthoDB" id="319908at2759"/>
<comment type="caution">
    <text evidence="1">The sequence shown here is derived from an EMBL/GenBank/DDBJ whole genome shotgun (WGS) entry which is preliminary data.</text>
</comment>
<gene>
    <name evidence="1" type="ORF">PPENT_87.1.T1750015</name>
</gene>